<dbReference type="InterPro" id="IPR001680">
    <property type="entry name" value="WD40_rpt"/>
</dbReference>
<dbReference type="PANTHER" id="PTHR19879:SF9">
    <property type="entry name" value="TRANSCRIPTION INITIATION FACTOR TFIID SUBUNIT 5"/>
    <property type="match status" value="1"/>
</dbReference>
<name>A0ABX9QRM1_9BACT</name>
<dbReference type="EMBL" id="RAWI01000001">
    <property type="protein sequence ID" value="RKI17753.1"/>
    <property type="molecule type" value="Genomic_DNA"/>
</dbReference>
<comment type="caution">
    <text evidence="2">The sequence shown here is derived from an EMBL/GenBank/DDBJ whole genome shotgun (WGS) entry which is preliminary data.</text>
</comment>
<dbReference type="Proteomes" id="UP000278907">
    <property type="component" value="Unassembled WGS sequence"/>
</dbReference>
<organism evidence="2 3">
    <name type="scientific">Corallococcus praedator</name>
    <dbReference type="NCBI Taxonomy" id="2316724"/>
    <lineage>
        <taxon>Bacteria</taxon>
        <taxon>Pseudomonadati</taxon>
        <taxon>Myxococcota</taxon>
        <taxon>Myxococcia</taxon>
        <taxon>Myxococcales</taxon>
        <taxon>Cystobacterineae</taxon>
        <taxon>Myxococcaceae</taxon>
        <taxon>Corallococcus</taxon>
    </lineage>
</organism>
<keyword evidence="3" id="KW-1185">Reference proteome</keyword>
<dbReference type="PROSITE" id="PS50082">
    <property type="entry name" value="WD_REPEATS_2"/>
    <property type="match status" value="1"/>
</dbReference>
<reference evidence="2 3" key="1">
    <citation type="submission" date="2018-09" db="EMBL/GenBank/DDBJ databases">
        <authorList>
            <person name="Livingstone P.G."/>
            <person name="Whitworth D.E."/>
        </authorList>
    </citation>
    <scope>NUCLEOTIDE SEQUENCE [LARGE SCALE GENOMIC DNA]</scope>
    <source>
        <strain evidence="2 3">CA031B</strain>
    </source>
</reference>
<evidence type="ECO:0000313" key="2">
    <source>
        <dbReference type="EMBL" id="RKI17753.1"/>
    </source>
</evidence>
<gene>
    <name evidence="2" type="ORF">D7Y13_00250</name>
</gene>
<dbReference type="SMART" id="SM00320">
    <property type="entry name" value="WD40"/>
    <property type="match status" value="3"/>
</dbReference>
<accession>A0ABX9QRM1</accession>
<feature type="repeat" description="WD" evidence="1">
    <location>
        <begin position="304"/>
        <end position="330"/>
    </location>
</feature>
<dbReference type="SUPFAM" id="SSF50998">
    <property type="entry name" value="Quinoprotein alcohol dehydrogenase-like"/>
    <property type="match status" value="1"/>
</dbReference>
<proteinExistence type="predicted"/>
<dbReference type="InterPro" id="IPR015943">
    <property type="entry name" value="WD40/YVTN_repeat-like_dom_sf"/>
</dbReference>
<sequence>MNASRPVITPAQAPHLKRVRELGPRRIPFSSGHQLGFDPGGTLLLAKGRGEAPLRWWDVGSPSDAPLGTFEAPPSAAPAVLTGGDRVVCVGPANLSPAGLWRPRLLALSARDGALLGEEHVQHAVTTLARSRGGEHLLVVPDGGAPFIWDVKSWRLACELGGLDIEASVTACALSPDGRFAAVTAIPHDGQQGNLWLWETTPGARPWRLSIDASPAWSVAFHPTEPLLAVGGLTEDVVVVHVGERRLVRTLAGFRGYACNLDFNPEGTLLAASHDSRGFSVHRFDTGAELFRTGDDNDIQTSDVLFSPDGRLLAWGQGDGTVGLWGVDPR</sequence>
<keyword evidence="1" id="KW-0853">WD repeat</keyword>
<dbReference type="Gene3D" id="2.130.10.10">
    <property type="entry name" value="YVTN repeat-like/Quinoprotein amine dehydrogenase"/>
    <property type="match status" value="1"/>
</dbReference>
<dbReference type="InterPro" id="IPR011047">
    <property type="entry name" value="Quinoprotein_ADH-like_sf"/>
</dbReference>
<protein>
    <recommendedName>
        <fullName evidence="4">WD40 repeat domain-containing protein</fullName>
    </recommendedName>
</protein>
<dbReference type="PROSITE" id="PS50294">
    <property type="entry name" value="WD_REPEATS_REGION"/>
    <property type="match status" value="1"/>
</dbReference>
<evidence type="ECO:0000256" key="1">
    <source>
        <dbReference type="PROSITE-ProRule" id="PRU00221"/>
    </source>
</evidence>
<evidence type="ECO:0000313" key="3">
    <source>
        <dbReference type="Proteomes" id="UP000278907"/>
    </source>
</evidence>
<dbReference type="PANTHER" id="PTHR19879">
    <property type="entry name" value="TRANSCRIPTION INITIATION FACTOR TFIID"/>
    <property type="match status" value="1"/>
</dbReference>
<evidence type="ECO:0008006" key="4">
    <source>
        <dbReference type="Google" id="ProtNLM"/>
    </source>
</evidence>
<dbReference type="RefSeq" id="WP_120581835.1">
    <property type="nucleotide sequence ID" value="NZ_RAWI01000001.1"/>
</dbReference>